<evidence type="ECO:0000313" key="1">
    <source>
        <dbReference type="EMBL" id="UXE63669.1"/>
    </source>
</evidence>
<dbReference type="Proteomes" id="UP001065613">
    <property type="component" value="Chromosome"/>
</dbReference>
<accession>A0A977PY92</accession>
<organism evidence="1">
    <name type="scientific">Woronichinia naegeliana WA131</name>
    <dbReference type="NCBI Taxonomy" id="2824559"/>
    <lineage>
        <taxon>Bacteria</taxon>
        <taxon>Bacillati</taxon>
        <taxon>Cyanobacteriota</taxon>
        <taxon>Cyanophyceae</taxon>
        <taxon>Synechococcales</taxon>
        <taxon>Coelosphaeriaceae</taxon>
        <taxon>Woronichinia</taxon>
    </lineage>
</organism>
<reference evidence="1" key="1">
    <citation type="submission" date="2021-04" db="EMBL/GenBank/DDBJ databases">
        <title>Genome sequence of Woronichinia naegeliana from Washington state freshwater lake bloom.</title>
        <authorList>
            <person name="Dreher T.W."/>
        </authorList>
    </citation>
    <scope>NUCLEOTIDE SEQUENCE</scope>
    <source>
        <strain evidence="1">WA131</strain>
    </source>
</reference>
<dbReference type="AlphaFoldDB" id="A0A977PY92"/>
<gene>
    <name evidence="1" type="ORF">KA717_14380</name>
</gene>
<name>A0A977PY92_9CYAN</name>
<dbReference type="KEGG" id="wna:KA717_14380"/>
<protein>
    <submittedName>
        <fullName evidence="1">Uncharacterized protein</fullName>
    </submittedName>
</protein>
<proteinExistence type="predicted"/>
<sequence length="48" mass="4874">MFNAAVFATTGQNGFGGVKGDRGDSFAMTLKNMLAFIAANDGVITGTS</sequence>
<dbReference type="EMBL" id="CP073041">
    <property type="protein sequence ID" value="UXE63669.1"/>
    <property type="molecule type" value="Genomic_DNA"/>
</dbReference>